<dbReference type="Pfam" id="PF01145">
    <property type="entry name" value="Band_7"/>
    <property type="match status" value="1"/>
</dbReference>
<evidence type="ECO:0000313" key="2">
    <source>
        <dbReference type="EMBL" id="CAD8840866.1"/>
    </source>
</evidence>
<dbReference type="PANTHER" id="PTHR14165">
    <property type="entry name" value="MAJOR VAULT PROTEIN"/>
    <property type="match status" value="1"/>
</dbReference>
<organism evidence="2">
    <name type="scientific">Noctiluca scintillans</name>
    <name type="common">Sea sparkle</name>
    <name type="synonym">Red tide dinoflagellate</name>
    <dbReference type="NCBI Taxonomy" id="2966"/>
    <lineage>
        <taxon>Eukaryota</taxon>
        <taxon>Sar</taxon>
        <taxon>Alveolata</taxon>
        <taxon>Dinophyceae</taxon>
        <taxon>Noctilucales</taxon>
        <taxon>Noctilucaceae</taxon>
        <taxon>Noctiluca</taxon>
    </lineage>
</organism>
<dbReference type="InterPro" id="IPR036013">
    <property type="entry name" value="Band_7/SPFH_dom_sf"/>
</dbReference>
<dbReference type="AlphaFoldDB" id="A0A7S1F2M9"/>
<dbReference type="EMBL" id="HBFQ01021760">
    <property type="protein sequence ID" value="CAD8840866.1"/>
    <property type="molecule type" value="Transcribed_RNA"/>
</dbReference>
<gene>
    <name evidence="2" type="ORF">NSCI0253_LOCUS15214</name>
</gene>
<reference evidence="2" key="1">
    <citation type="submission" date="2021-01" db="EMBL/GenBank/DDBJ databases">
        <authorList>
            <person name="Corre E."/>
            <person name="Pelletier E."/>
            <person name="Niang G."/>
            <person name="Scheremetjew M."/>
            <person name="Finn R."/>
            <person name="Kale V."/>
            <person name="Holt S."/>
            <person name="Cochrane G."/>
            <person name="Meng A."/>
            <person name="Brown T."/>
            <person name="Cohen L."/>
        </authorList>
    </citation>
    <scope>NUCLEOTIDE SEQUENCE</scope>
</reference>
<feature type="domain" description="Band 7" evidence="1">
    <location>
        <begin position="574"/>
        <end position="707"/>
    </location>
</feature>
<dbReference type="GO" id="GO:0005737">
    <property type="term" value="C:cytoplasm"/>
    <property type="evidence" value="ECO:0007669"/>
    <property type="project" value="TreeGrafter"/>
</dbReference>
<dbReference type="GO" id="GO:0005634">
    <property type="term" value="C:nucleus"/>
    <property type="evidence" value="ECO:0007669"/>
    <property type="project" value="TreeGrafter"/>
</dbReference>
<sequence>MAQAHLQSYSNLDVAIYAMGNCVAVLKTSLPAVAATVVTCGLFLVTKRSVCFLGKDEQLRVQKLTGVVVHNGPGVHILVPLTYRSFQVVKATTLDNTTYAIVQDQTTGARRVELGPKLLFVGAYDEIVNTGKGKSLSSTECVHVEDKVSGEKSVVIGPCMWFPRASEEGVKRAGISLTNTEYVRIEDKFSGQKRVERGPRVYFPSPTENLYNGSGMKLSNTEYVRIVDSETGQKRIVIGPCVWFPGPSEEGTQGSGISLGSTQYVLVEDKLTGVRSVQRGPRVWFPGPDEEGIQCDALSLGPTQYVFAEDKLSGEQRLVKGPCIWFREPYDTVSKVAEAISLQSDEYVKLKDMATGKRWVQQGKALVFLQPKWKALNGVQKAFVLKAYEYVRLLDSVTGKITCHRGEDTIFPGADEEPLFNDKEEAMDMKVNEYAKILDQSTGAIRVVAGPGQVFLASHEIVLDGGKKKSVVVDDEHAVLVRDTESGGLMLVTEKQLFVPKPHETIEQVRNLIRLADHEAMIIKDKDGVFHYYFGDESKRSEGQPRAFFLPPFSEIVKLCWSRGRRRERRDLYIDVFDCRSQYMSFEFNCRTKDNVELVLEGTFFWEVVDLKLMVQTTGDTSGDICARARSQFIKQTAKVTLKEFMDDLNKISNFVFQEDVPFYSSRGVRVHSLEVTRYQCADSSTSAVLQQIIQETTNRMNRLSQAESENEVKLFKMQGQIEQEKLNGELLRIQHQHAQEEAKVAGCGEADRVNAFLSGLEEQVPKLEDRMSMWQTLRKTDALSVISQGGANFYYTPSDVDLSIVTKK</sequence>
<dbReference type="SUPFAM" id="SSF117892">
    <property type="entry name" value="Band 7/SPFH domain"/>
    <property type="match status" value="1"/>
</dbReference>
<dbReference type="InterPro" id="IPR039059">
    <property type="entry name" value="MVP"/>
</dbReference>
<evidence type="ECO:0000259" key="1">
    <source>
        <dbReference type="Pfam" id="PF01145"/>
    </source>
</evidence>
<accession>A0A7S1F2M9</accession>
<dbReference type="Gene3D" id="2.30.30.570">
    <property type="match status" value="1"/>
</dbReference>
<name>A0A7S1F2M9_NOCSC</name>
<dbReference type="PANTHER" id="PTHR14165:SF3">
    <property type="entry name" value="MAJOR VAULT PROTEIN"/>
    <property type="match status" value="1"/>
</dbReference>
<proteinExistence type="predicted"/>
<dbReference type="InterPro" id="IPR001107">
    <property type="entry name" value="Band_7"/>
</dbReference>
<dbReference type="Gene3D" id="3.30.479.30">
    <property type="entry name" value="Band 7 domain"/>
    <property type="match status" value="1"/>
</dbReference>
<protein>
    <recommendedName>
        <fullName evidence="1">Band 7 domain-containing protein</fullName>
    </recommendedName>
</protein>